<evidence type="ECO:0000256" key="9">
    <source>
        <dbReference type="PROSITE-ProRule" id="PRU00175"/>
    </source>
</evidence>
<comment type="catalytic activity">
    <reaction evidence="1">
        <text>[E2 ubiquitin-conjugating enzyme]-S-ubiquitinyl-L-cysteine + [acceptor protein]-L-lysine = [E2 ubiquitin-conjugating enzyme]-L-cysteine + [acceptor protein]-N(6)-ubiquitinyl-L-lysine.</text>
        <dbReference type="EC" id="2.3.2.31"/>
    </reaction>
</comment>
<evidence type="ECO:0000313" key="13">
    <source>
        <dbReference type="Proteomes" id="UP000439903"/>
    </source>
</evidence>
<keyword evidence="5" id="KW-0677">Repeat</keyword>
<evidence type="ECO:0000256" key="4">
    <source>
        <dbReference type="ARBA" id="ARBA00022723"/>
    </source>
</evidence>
<organism evidence="12 13">
    <name type="scientific">Gigaspora margarita</name>
    <dbReference type="NCBI Taxonomy" id="4874"/>
    <lineage>
        <taxon>Eukaryota</taxon>
        <taxon>Fungi</taxon>
        <taxon>Fungi incertae sedis</taxon>
        <taxon>Mucoromycota</taxon>
        <taxon>Glomeromycotina</taxon>
        <taxon>Glomeromycetes</taxon>
        <taxon>Diversisporales</taxon>
        <taxon>Gigasporaceae</taxon>
        <taxon>Gigaspora</taxon>
    </lineage>
</organism>
<sequence>MGEIECKICYNDVPITNFISTTTKCNHKICRACLNKNLNYQLNTKGNAEIECLESSCKVLMEYEDMKRVASEDLFERYDYLCLRQAIRKLEDFRWCSNPRCGSGQEHFERDSAPIMICIACGQKTCYKHVIPWHEDRTCAEYDIEIETPEGSTRDAIERETKPCPKCKVRIFKTGEEVFLVFMFLNYRRFKVSFTLGGCSHMTCTNPGCHHEFCWLCSADYKDIFQYGNDRHKETCELYNKAPFRY</sequence>
<dbReference type="EMBL" id="WTPW01000227">
    <property type="protein sequence ID" value="KAF0532767.1"/>
    <property type="molecule type" value="Genomic_DNA"/>
</dbReference>
<dbReference type="SMART" id="SM00647">
    <property type="entry name" value="IBR"/>
    <property type="match status" value="2"/>
</dbReference>
<evidence type="ECO:0000259" key="10">
    <source>
        <dbReference type="PROSITE" id="PS50089"/>
    </source>
</evidence>
<evidence type="ECO:0000256" key="6">
    <source>
        <dbReference type="ARBA" id="ARBA00022771"/>
    </source>
</evidence>
<dbReference type="GO" id="GO:0008270">
    <property type="term" value="F:zinc ion binding"/>
    <property type="evidence" value="ECO:0007669"/>
    <property type="project" value="UniProtKB-KW"/>
</dbReference>
<dbReference type="OrthoDB" id="1431934at2759"/>
<feature type="domain" description="RING-type" evidence="11">
    <location>
        <begin position="2"/>
        <end position="240"/>
    </location>
</feature>
<comment type="caution">
    <text evidence="12">The sequence shown here is derived from an EMBL/GenBank/DDBJ whole genome shotgun (WGS) entry which is preliminary data.</text>
</comment>
<accession>A0A8H4AU71</accession>
<dbReference type="GO" id="GO:0061630">
    <property type="term" value="F:ubiquitin protein ligase activity"/>
    <property type="evidence" value="ECO:0007669"/>
    <property type="project" value="UniProtKB-EC"/>
</dbReference>
<dbReference type="InterPro" id="IPR017907">
    <property type="entry name" value="Znf_RING_CS"/>
</dbReference>
<dbReference type="AlphaFoldDB" id="A0A8H4AU71"/>
<evidence type="ECO:0000313" key="12">
    <source>
        <dbReference type="EMBL" id="KAF0532767.1"/>
    </source>
</evidence>
<dbReference type="Proteomes" id="UP000439903">
    <property type="component" value="Unassembled WGS sequence"/>
</dbReference>
<evidence type="ECO:0000259" key="11">
    <source>
        <dbReference type="PROSITE" id="PS51873"/>
    </source>
</evidence>
<evidence type="ECO:0000256" key="8">
    <source>
        <dbReference type="ARBA" id="ARBA00022833"/>
    </source>
</evidence>
<name>A0A8H4AU71_GIGMA</name>
<dbReference type="InterPro" id="IPR001841">
    <property type="entry name" value="Znf_RING"/>
</dbReference>
<dbReference type="Gene3D" id="1.20.120.1750">
    <property type="match status" value="1"/>
</dbReference>
<keyword evidence="7" id="KW-0833">Ubl conjugation pathway</keyword>
<keyword evidence="6 9" id="KW-0863">Zinc-finger</keyword>
<dbReference type="InterPro" id="IPR002867">
    <property type="entry name" value="IBR_dom"/>
</dbReference>
<protein>
    <recommendedName>
        <fullName evidence="2">RBR-type E3 ubiquitin transferase</fullName>
        <ecNumber evidence="2">2.3.2.31</ecNumber>
    </recommendedName>
</protein>
<dbReference type="PROSITE" id="PS51873">
    <property type="entry name" value="TRIAD"/>
    <property type="match status" value="1"/>
</dbReference>
<dbReference type="InterPro" id="IPR013083">
    <property type="entry name" value="Znf_RING/FYVE/PHD"/>
</dbReference>
<dbReference type="PROSITE" id="PS00518">
    <property type="entry name" value="ZF_RING_1"/>
    <property type="match status" value="1"/>
</dbReference>
<dbReference type="InterPro" id="IPR031127">
    <property type="entry name" value="E3_UB_ligase_RBR"/>
</dbReference>
<evidence type="ECO:0000256" key="3">
    <source>
        <dbReference type="ARBA" id="ARBA00022679"/>
    </source>
</evidence>
<dbReference type="Pfam" id="PF22191">
    <property type="entry name" value="IBR_1"/>
    <property type="match status" value="1"/>
</dbReference>
<dbReference type="Pfam" id="PF01485">
    <property type="entry name" value="IBR"/>
    <property type="match status" value="1"/>
</dbReference>
<evidence type="ECO:0000256" key="1">
    <source>
        <dbReference type="ARBA" id="ARBA00001798"/>
    </source>
</evidence>
<keyword evidence="4" id="KW-0479">Metal-binding</keyword>
<dbReference type="CDD" id="cd20335">
    <property type="entry name" value="BRcat_RBR"/>
    <property type="match status" value="1"/>
</dbReference>
<dbReference type="PANTHER" id="PTHR11685">
    <property type="entry name" value="RBR FAMILY RING FINGER AND IBR DOMAIN-CONTAINING"/>
    <property type="match status" value="1"/>
</dbReference>
<keyword evidence="8" id="KW-0862">Zinc</keyword>
<proteinExistence type="predicted"/>
<reference evidence="12 13" key="1">
    <citation type="journal article" date="2019" name="Environ. Microbiol.">
        <title>At the nexus of three kingdoms: the genome of the mycorrhizal fungus Gigaspora margarita provides insights into plant, endobacterial and fungal interactions.</title>
        <authorList>
            <person name="Venice F."/>
            <person name="Ghignone S."/>
            <person name="Salvioli di Fossalunga A."/>
            <person name="Amselem J."/>
            <person name="Novero M."/>
            <person name="Xianan X."/>
            <person name="Sedzielewska Toro K."/>
            <person name="Morin E."/>
            <person name="Lipzen A."/>
            <person name="Grigoriev I.V."/>
            <person name="Henrissat B."/>
            <person name="Martin F.M."/>
            <person name="Bonfante P."/>
        </authorList>
    </citation>
    <scope>NUCLEOTIDE SEQUENCE [LARGE SCALE GENOMIC DNA]</scope>
    <source>
        <strain evidence="12 13">BEG34</strain>
    </source>
</reference>
<evidence type="ECO:0000256" key="5">
    <source>
        <dbReference type="ARBA" id="ARBA00022737"/>
    </source>
</evidence>
<evidence type="ECO:0000256" key="7">
    <source>
        <dbReference type="ARBA" id="ARBA00022786"/>
    </source>
</evidence>
<dbReference type="InterPro" id="IPR044066">
    <property type="entry name" value="TRIAD_supradom"/>
</dbReference>
<gene>
    <name evidence="12" type="ORF">F8M41_010966</name>
</gene>
<dbReference type="GO" id="GO:0016567">
    <property type="term" value="P:protein ubiquitination"/>
    <property type="evidence" value="ECO:0007669"/>
    <property type="project" value="InterPro"/>
</dbReference>
<evidence type="ECO:0000256" key="2">
    <source>
        <dbReference type="ARBA" id="ARBA00012251"/>
    </source>
</evidence>
<dbReference type="PROSITE" id="PS50089">
    <property type="entry name" value="ZF_RING_2"/>
    <property type="match status" value="1"/>
</dbReference>
<dbReference type="SUPFAM" id="SSF57850">
    <property type="entry name" value="RING/U-box"/>
    <property type="match status" value="3"/>
</dbReference>
<keyword evidence="3" id="KW-0808">Transferase</keyword>
<dbReference type="EC" id="2.3.2.31" evidence="2"/>
<dbReference type="Gene3D" id="3.30.40.10">
    <property type="entry name" value="Zinc/RING finger domain, C3HC4 (zinc finger)"/>
    <property type="match status" value="1"/>
</dbReference>
<keyword evidence="13" id="KW-1185">Reference proteome</keyword>
<feature type="domain" description="RING-type" evidence="10">
    <location>
        <begin position="6"/>
        <end position="52"/>
    </location>
</feature>